<dbReference type="SMART" id="SM00822">
    <property type="entry name" value="PKS_KR"/>
    <property type="match status" value="1"/>
</dbReference>
<evidence type="ECO:0000313" key="5">
    <source>
        <dbReference type="EMBL" id="MDT0630285.1"/>
    </source>
</evidence>
<comment type="similarity">
    <text evidence="1 3">Belongs to the short-chain dehydrogenases/reductases (SDR) family.</text>
</comment>
<dbReference type="Pfam" id="PF00106">
    <property type="entry name" value="adh_short"/>
    <property type="match status" value="1"/>
</dbReference>
<dbReference type="Gene3D" id="3.40.50.720">
    <property type="entry name" value="NAD(P)-binding Rossmann-like Domain"/>
    <property type="match status" value="1"/>
</dbReference>
<dbReference type="PANTHER" id="PTHR43669">
    <property type="entry name" value="5-KETO-D-GLUCONATE 5-REDUCTASE"/>
    <property type="match status" value="1"/>
</dbReference>
<dbReference type="InterPro" id="IPR057326">
    <property type="entry name" value="KR_dom"/>
</dbReference>
<comment type="caution">
    <text evidence="5">The sequence shown here is derived from an EMBL/GenBank/DDBJ whole genome shotgun (WGS) entry which is preliminary data.</text>
</comment>
<dbReference type="PANTHER" id="PTHR43669:SF8">
    <property type="entry name" value="SHORT-CHAIN TYPE DEHYDROGENASE_REDUCTASE-RELATED"/>
    <property type="match status" value="1"/>
</dbReference>
<dbReference type="PRINTS" id="PR00081">
    <property type="entry name" value="GDHRDH"/>
</dbReference>
<evidence type="ECO:0000256" key="2">
    <source>
        <dbReference type="ARBA" id="ARBA00023002"/>
    </source>
</evidence>
<accession>A0ABU3BLX2</accession>
<protein>
    <submittedName>
        <fullName evidence="5">SDR family NAD(P)-dependent oxidoreductase</fullName>
    </submittedName>
</protein>
<evidence type="ECO:0000256" key="3">
    <source>
        <dbReference type="RuleBase" id="RU000363"/>
    </source>
</evidence>
<dbReference type="Proteomes" id="UP001267426">
    <property type="component" value="Unassembled WGS sequence"/>
</dbReference>
<evidence type="ECO:0000256" key="1">
    <source>
        <dbReference type="ARBA" id="ARBA00006484"/>
    </source>
</evidence>
<evidence type="ECO:0000259" key="4">
    <source>
        <dbReference type="SMART" id="SM00822"/>
    </source>
</evidence>
<organism evidence="5 6">
    <name type="scientific">Rubrivirga litoralis</name>
    <dbReference type="NCBI Taxonomy" id="3075598"/>
    <lineage>
        <taxon>Bacteria</taxon>
        <taxon>Pseudomonadati</taxon>
        <taxon>Rhodothermota</taxon>
        <taxon>Rhodothermia</taxon>
        <taxon>Rhodothermales</taxon>
        <taxon>Rubricoccaceae</taxon>
        <taxon>Rubrivirga</taxon>
    </lineage>
</organism>
<dbReference type="InterPro" id="IPR036291">
    <property type="entry name" value="NAD(P)-bd_dom_sf"/>
</dbReference>
<gene>
    <name evidence="5" type="ORF">RM540_00860</name>
</gene>
<dbReference type="SUPFAM" id="SSF51735">
    <property type="entry name" value="NAD(P)-binding Rossmann-fold domains"/>
    <property type="match status" value="1"/>
</dbReference>
<reference evidence="5 6" key="1">
    <citation type="submission" date="2023-09" db="EMBL/GenBank/DDBJ databases">
        <authorList>
            <person name="Rey-Velasco X."/>
        </authorList>
    </citation>
    <scope>NUCLEOTIDE SEQUENCE [LARGE SCALE GENOMIC DNA]</scope>
    <source>
        <strain evidence="5 6">F394</strain>
    </source>
</reference>
<dbReference type="CDD" id="cd05233">
    <property type="entry name" value="SDR_c"/>
    <property type="match status" value="1"/>
</dbReference>
<dbReference type="RefSeq" id="WP_311661285.1">
    <property type="nucleotide sequence ID" value="NZ_JAVRHT010000001.1"/>
</dbReference>
<keyword evidence="6" id="KW-1185">Reference proteome</keyword>
<dbReference type="EMBL" id="JAVRHT010000001">
    <property type="protein sequence ID" value="MDT0630285.1"/>
    <property type="molecule type" value="Genomic_DNA"/>
</dbReference>
<dbReference type="PRINTS" id="PR00080">
    <property type="entry name" value="SDRFAMILY"/>
</dbReference>
<feature type="domain" description="Ketoreductase" evidence="4">
    <location>
        <begin position="10"/>
        <end position="180"/>
    </location>
</feature>
<evidence type="ECO:0000313" key="6">
    <source>
        <dbReference type="Proteomes" id="UP001267426"/>
    </source>
</evidence>
<sequence>MPVAPDLTDRVVVVTGAAGRLGRVVVDQLEDAGARVASLDQDPSGAAGALVLKADVTDEHSVAEAFGTVAERMGTPDAVVHTVGMWDGRPFAETTLAEWRAVLDVNLTSVFIVFREAVRRMAAAGVPGHLVGVASGQGVDRGAPEQAAYSASKAGVLRLVESVAAEHRDAEITATAVAPSLILFGDEPEDARGVDVAEVAGLCVTLCGTAGTIHNGSVMRAYGSMR</sequence>
<name>A0ABU3BLX2_9BACT</name>
<keyword evidence="2" id="KW-0560">Oxidoreductase</keyword>
<proteinExistence type="inferred from homology"/>
<dbReference type="InterPro" id="IPR002347">
    <property type="entry name" value="SDR_fam"/>
</dbReference>